<dbReference type="AlphaFoldDB" id="A0A7C3CFU7"/>
<dbReference type="GO" id="GO:0032259">
    <property type="term" value="P:methylation"/>
    <property type="evidence" value="ECO:0007669"/>
    <property type="project" value="UniProtKB-KW"/>
</dbReference>
<evidence type="ECO:0000256" key="1">
    <source>
        <dbReference type="ARBA" id="ARBA00022603"/>
    </source>
</evidence>
<dbReference type="GO" id="GO:0003677">
    <property type="term" value="F:DNA binding"/>
    <property type="evidence" value="ECO:0007669"/>
    <property type="project" value="InterPro"/>
</dbReference>
<evidence type="ECO:0000256" key="2">
    <source>
        <dbReference type="ARBA" id="ARBA00022679"/>
    </source>
</evidence>
<feature type="non-terminal residue" evidence="5">
    <location>
        <position position="247"/>
    </location>
</feature>
<dbReference type="SUPFAM" id="SSF53335">
    <property type="entry name" value="S-adenosyl-L-methionine-dependent methyltransferases"/>
    <property type="match status" value="1"/>
</dbReference>
<name>A0A7C3CFU7_9BACT</name>
<organism evidence="5">
    <name type="scientific">Thermosulfurimonas dismutans</name>
    <dbReference type="NCBI Taxonomy" id="999894"/>
    <lineage>
        <taxon>Bacteria</taxon>
        <taxon>Pseudomonadati</taxon>
        <taxon>Thermodesulfobacteriota</taxon>
        <taxon>Thermodesulfobacteria</taxon>
        <taxon>Thermodesulfobacteriales</taxon>
        <taxon>Thermodesulfobacteriaceae</taxon>
        <taxon>Thermosulfurimonas</taxon>
    </lineage>
</organism>
<comment type="similarity">
    <text evidence="3">Belongs to the N(4)/N(6)-methyltransferase family.</text>
</comment>
<gene>
    <name evidence="5" type="ORF">ENJ40_04190</name>
</gene>
<reference evidence="5" key="1">
    <citation type="journal article" date="2020" name="mSystems">
        <title>Genome- and Community-Level Interaction Insights into Carbon Utilization and Element Cycling Functions of Hydrothermarchaeota in Hydrothermal Sediment.</title>
        <authorList>
            <person name="Zhou Z."/>
            <person name="Liu Y."/>
            <person name="Xu W."/>
            <person name="Pan J."/>
            <person name="Luo Z.H."/>
            <person name="Li M."/>
        </authorList>
    </citation>
    <scope>NUCLEOTIDE SEQUENCE [LARGE SCALE GENOMIC DNA]</scope>
    <source>
        <strain evidence="5">HyVt-483</strain>
    </source>
</reference>
<dbReference type="Pfam" id="PF01555">
    <property type="entry name" value="N6_N4_Mtase"/>
    <property type="match status" value="1"/>
</dbReference>
<dbReference type="InterPro" id="IPR001091">
    <property type="entry name" value="RM_Methyltransferase"/>
</dbReference>
<dbReference type="InterPro" id="IPR029063">
    <property type="entry name" value="SAM-dependent_MTases_sf"/>
</dbReference>
<dbReference type="EMBL" id="DRMH01000052">
    <property type="protein sequence ID" value="HFC97647.1"/>
    <property type="molecule type" value="Genomic_DNA"/>
</dbReference>
<dbReference type="InterPro" id="IPR002941">
    <property type="entry name" value="DNA_methylase_N4/N6"/>
</dbReference>
<evidence type="ECO:0000259" key="4">
    <source>
        <dbReference type="Pfam" id="PF01555"/>
    </source>
</evidence>
<evidence type="ECO:0000313" key="5">
    <source>
        <dbReference type="EMBL" id="HFC97647.1"/>
    </source>
</evidence>
<dbReference type="PRINTS" id="PR00508">
    <property type="entry name" value="S21N4MTFRASE"/>
</dbReference>
<feature type="domain" description="DNA methylase N-4/N-6" evidence="4">
    <location>
        <begin position="11"/>
        <end position="106"/>
    </location>
</feature>
<accession>A0A7C3CFU7</accession>
<dbReference type="EC" id="2.1.1.-" evidence="3"/>
<dbReference type="GO" id="GO:0008170">
    <property type="term" value="F:N-methyltransferase activity"/>
    <property type="evidence" value="ECO:0007669"/>
    <property type="project" value="InterPro"/>
</dbReference>
<comment type="caution">
    <text evidence="5">The sequence shown here is derived from an EMBL/GenBank/DDBJ whole genome shotgun (WGS) entry which is preliminary data.</text>
</comment>
<dbReference type="Gene3D" id="3.40.50.150">
    <property type="entry name" value="Vaccinia Virus protein VP39"/>
    <property type="match status" value="1"/>
</dbReference>
<keyword evidence="1" id="KW-0489">Methyltransferase</keyword>
<proteinExistence type="inferred from homology"/>
<sequence>MFRQQVLFKSSLVESPPRDAEKICSRKERLGELLKENFDFHHQPSTYGRHNLHAFAAKFPPQLPERCIKILTEPGEVVLDPMVGSGTTMVEALRLGRRAVGVDLDPLALWITKAKVDDFDPRETQRLALRIFEKVFRAASLNRQLEGDEKTREFITYWFDEQAISELLLLKEAIEEISDPKYFNLFRVLFSSIIITKSGGVSRARDLAHTRPHRDPRKPYRSPLKEFQNKVEKFLRDSENVGRENYY</sequence>
<protein>
    <recommendedName>
        <fullName evidence="3">Methyltransferase</fullName>
        <ecNumber evidence="3">2.1.1.-</ecNumber>
    </recommendedName>
</protein>
<evidence type="ECO:0000256" key="3">
    <source>
        <dbReference type="RuleBase" id="RU362026"/>
    </source>
</evidence>
<dbReference type="Proteomes" id="UP000886043">
    <property type="component" value="Unassembled WGS sequence"/>
</dbReference>
<keyword evidence="2" id="KW-0808">Transferase</keyword>